<dbReference type="InterPro" id="IPR000719">
    <property type="entry name" value="Prot_kinase_dom"/>
</dbReference>
<dbReference type="OMA" id="GANIMSM"/>
<keyword evidence="1" id="KW-0812">Transmembrane</keyword>
<dbReference type="VEuPathDB" id="ToxoDB:EMWEY_00016130"/>
<dbReference type="PANTHER" id="PTHR24362:SF309">
    <property type="entry name" value="PROTEIN KINASE DOMAIN-CONTAINING PROTEIN"/>
    <property type="match status" value="1"/>
</dbReference>
<keyword evidence="4" id="KW-1185">Reference proteome</keyword>
<dbReference type="RefSeq" id="XP_013332916.1">
    <property type="nucleotide sequence ID" value="XM_013477462.1"/>
</dbReference>
<accession>U6LX09</accession>
<dbReference type="GeneID" id="25335599"/>
<dbReference type="Pfam" id="PF00069">
    <property type="entry name" value="Pkinase"/>
    <property type="match status" value="1"/>
</dbReference>
<evidence type="ECO:0000256" key="1">
    <source>
        <dbReference type="SAM" id="Phobius"/>
    </source>
</evidence>
<evidence type="ECO:0000313" key="3">
    <source>
        <dbReference type="EMBL" id="CDJ56266.1"/>
    </source>
</evidence>
<organism evidence="3 4">
    <name type="scientific">Eimeria maxima</name>
    <name type="common">Coccidian parasite</name>
    <dbReference type="NCBI Taxonomy" id="5804"/>
    <lineage>
        <taxon>Eukaryota</taxon>
        <taxon>Sar</taxon>
        <taxon>Alveolata</taxon>
        <taxon>Apicomplexa</taxon>
        <taxon>Conoidasida</taxon>
        <taxon>Coccidia</taxon>
        <taxon>Eucoccidiorida</taxon>
        <taxon>Eimeriorina</taxon>
        <taxon>Eimeriidae</taxon>
        <taxon>Eimeria</taxon>
    </lineage>
</organism>
<dbReference type="OrthoDB" id="3256376at2759"/>
<dbReference type="PANTHER" id="PTHR24362">
    <property type="entry name" value="SERINE/THREONINE-PROTEIN KINASE NEK"/>
    <property type="match status" value="1"/>
</dbReference>
<dbReference type="PROSITE" id="PS50011">
    <property type="entry name" value="PROTEIN_KINASE_DOM"/>
    <property type="match status" value="1"/>
</dbReference>
<dbReference type="SMART" id="SM00220">
    <property type="entry name" value="S_TKc"/>
    <property type="match status" value="1"/>
</dbReference>
<name>U6LX09_EIMMA</name>
<evidence type="ECO:0000259" key="2">
    <source>
        <dbReference type="PROSITE" id="PS50011"/>
    </source>
</evidence>
<protein>
    <recommendedName>
        <fullName evidence="2">Protein kinase domain-containing protein</fullName>
    </recommendedName>
</protein>
<feature type="transmembrane region" description="Helical" evidence="1">
    <location>
        <begin position="71"/>
        <end position="91"/>
    </location>
</feature>
<keyword evidence="1" id="KW-1133">Transmembrane helix</keyword>
<keyword evidence="1" id="KW-0472">Membrane</keyword>
<dbReference type="GO" id="GO:0005524">
    <property type="term" value="F:ATP binding"/>
    <property type="evidence" value="ECO:0007669"/>
    <property type="project" value="InterPro"/>
</dbReference>
<dbReference type="AlphaFoldDB" id="U6LX09"/>
<dbReference type="InterPro" id="IPR011009">
    <property type="entry name" value="Kinase-like_dom_sf"/>
</dbReference>
<dbReference type="SUPFAM" id="SSF56112">
    <property type="entry name" value="Protein kinase-like (PK-like)"/>
    <property type="match status" value="1"/>
</dbReference>
<dbReference type="Gene3D" id="1.10.510.10">
    <property type="entry name" value="Transferase(Phosphotransferase) domain 1"/>
    <property type="match status" value="1"/>
</dbReference>
<dbReference type="Proteomes" id="UP000030763">
    <property type="component" value="Unassembled WGS sequence"/>
</dbReference>
<feature type="domain" description="Protein kinase" evidence="2">
    <location>
        <begin position="202"/>
        <end position="508"/>
    </location>
</feature>
<dbReference type="EMBL" id="HG718857">
    <property type="protein sequence ID" value="CDJ56266.1"/>
    <property type="molecule type" value="Genomic_DNA"/>
</dbReference>
<reference evidence="3" key="2">
    <citation type="submission" date="2013-10" db="EMBL/GenBank/DDBJ databases">
        <authorList>
            <person name="Aslett M."/>
        </authorList>
    </citation>
    <scope>NUCLEOTIDE SEQUENCE [LARGE SCALE GENOMIC DNA]</scope>
    <source>
        <strain evidence="3">Weybridge</strain>
    </source>
</reference>
<sequence>MSGLVGSMQWEAKTSMMNGGDKFLGAGGGSVRPESYWGGVNREVNAQIEGNAVRGGRVEARPRGGGSRVPTLFGVIVAGFIAAAASGFMMVSPRRPLLPSLREVWADAVVGEEESWGLPSMEELERRASPFLEYGKKEIADFVRRRHERTFPRDGTIGDDVLTTMGQMLSGGKNNSLVGTTIRLKDLQKLGSDVVDGGEHEFLVKKYLGEDSWSIYVEVVDRGSQKTYAMRLQTLPHRAEGKEIRPQLAEDLLHLSLLDSTIAMLESVGKAPLEQAADHRGLALTSSVAAIEGLPKVVQCKKVYATSKVELMERFHGSLEEVFNRETRMPMSAKLYAARRMLAQVMLLQQAGLSHNNLKLQNFFMRQDGSFYLTDFDASTRIGEPLDRVKGVTLRYAERELAAVAAQDDPDADPPVVHAKSDMWSLGLCLYKILTNGELPYRLDEGIPASRILTMLDQQGIRSDFLLGSLTRAQVPHRWIGLLKGLLEPRREHRLDAEAILVHFADLLD</sequence>
<evidence type="ECO:0000313" key="4">
    <source>
        <dbReference type="Proteomes" id="UP000030763"/>
    </source>
</evidence>
<reference evidence="3" key="1">
    <citation type="submission" date="2013-10" db="EMBL/GenBank/DDBJ databases">
        <title>Genomic analysis of the causative agents of coccidiosis in chickens.</title>
        <authorList>
            <person name="Reid A.J."/>
            <person name="Blake D."/>
            <person name="Billington K."/>
            <person name="Browne H."/>
            <person name="Dunn M."/>
            <person name="Hung S."/>
            <person name="Kawahara F."/>
            <person name="Miranda-Saavedra D."/>
            <person name="Mourier T."/>
            <person name="Nagra H."/>
            <person name="Otto T.D."/>
            <person name="Rawlings N."/>
            <person name="Sanchez A."/>
            <person name="Sanders M."/>
            <person name="Subramaniam C."/>
            <person name="Tay Y."/>
            <person name="Dear P."/>
            <person name="Doerig C."/>
            <person name="Gruber A."/>
            <person name="Parkinson J."/>
            <person name="Shirley M."/>
            <person name="Wan K.L."/>
            <person name="Berriman M."/>
            <person name="Tomley F."/>
            <person name="Pain A."/>
        </authorList>
    </citation>
    <scope>NUCLEOTIDE SEQUENCE [LARGE SCALE GENOMIC DNA]</scope>
    <source>
        <strain evidence="3">Weybridge</strain>
    </source>
</reference>
<proteinExistence type="predicted"/>
<dbReference type="GO" id="GO:0004672">
    <property type="term" value="F:protein kinase activity"/>
    <property type="evidence" value="ECO:0007669"/>
    <property type="project" value="InterPro"/>
</dbReference>
<gene>
    <name evidence="3" type="ORF">EMWEY_00016130</name>
</gene>